<feature type="region of interest" description="Disordered" evidence="1">
    <location>
        <begin position="57"/>
        <end position="92"/>
    </location>
</feature>
<protein>
    <submittedName>
        <fullName evidence="2">Uncharacterized protein</fullName>
    </submittedName>
</protein>
<evidence type="ECO:0000313" key="2">
    <source>
        <dbReference type="EMBL" id="PAN51878.2"/>
    </source>
</evidence>
<gene>
    <name evidence="2" type="ORF">PAHAL_9G597500</name>
</gene>
<dbReference type="AlphaFoldDB" id="A0A2S3IUS8"/>
<dbReference type="Gramene" id="PAN51878">
    <property type="protein sequence ID" value="PAN51878"/>
    <property type="gene ID" value="PAHAL_9G597500"/>
</dbReference>
<organism evidence="2">
    <name type="scientific">Panicum hallii</name>
    <dbReference type="NCBI Taxonomy" id="206008"/>
    <lineage>
        <taxon>Eukaryota</taxon>
        <taxon>Viridiplantae</taxon>
        <taxon>Streptophyta</taxon>
        <taxon>Embryophyta</taxon>
        <taxon>Tracheophyta</taxon>
        <taxon>Spermatophyta</taxon>
        <taxon>Magnoliopsida</taxon>
        <taxon>Liliopsida</taxon>
        <taxon>Poales</taxon>
        <taxon>Poaceae</taxon>
        <taxon>PACMAD clade</taxon>
        <taxon>Panicoideae</taxon>
        <taxon>Panicodae</taxon>
        <taxon>Paniceae</taxon>
        <taxon>Panicinae</taxon>
        <taxon>Panicum</taxon>
        <taxon>Panicum sect. Panicum</taxon>
    </lineage>
</organism>
<dbReference type="EMBL" id="CM008054">
    <property type="protein sequence ID" value="PAN51878.2"/>
    <property type="molecule type" value="Genomic_DNA"/>
</dbReference>
<dbReference type="Proteomes" id="UP000243499">
    <property type="component" value="Chromosome 9"/>
</dbReference>
<accession>A0A2S3IUS8</accession>
<feature type="compositionally biased region" description="Low complexity" evidence="1">
    <location>
        <begin position="129"/>
        <end position="141"/>
    </location>
</feature>
<proteinExistence type="predicted"/>
<name>A0A2S3IUS8_9POAL</name>
<reference evidence="2" key="1">
    <citation type="submission" date="2018-04" db="EMBL/GenBank/DDBJ databases">
        <title>WGS assembly of Panicum hallii.</title>
        <authorList>
            <person name="Lovell J."/>
            <person name="Jenkins J."/>
            <person name="Lowry D."/>
            <person name="Mamidi S."/>
            <person name="Sreedasyam A."/>
            <person name="Weng X."/>
            <person name="Barry K."/>
            <person name="Bonette J."/>
            <person name="Campitelli B."/>
            <person name="Daum C."/>
            <person name="Gordon S."/>
            <person name="Gould B."/>
            <person name="Lipzen A."/>
            <person name="Macqueen A."/>
            <person name="Palacio-Mejia J."/>
            <person name="Plott C."/>
            <person name="Shakirov E."/>
            <person name="Shu S."/>
            <person name="Yoshinaga Y."/>
            <person name="Zane M."/>
            <person name="Rokhsar D."/>
            <person name="Grimwood J."/>
            <person name="Schmutz J."/>
            <person name="Juenger T."/>
        </authorList>
    </citation>
    <scope>NUCLEOTIDE SEQUENCE [LARGE SCALE GENOMIC DNA]</scope>
    <source>
        <strain evidence="2">FIL2</strain>
    </source>
</reference>
<sequence length="170" mass="18091">MEEAISAMLNEESRLKVMVGNDPIKSAYSAVDDRDCYNYGEKGHLSYNYPYPRGSGARGGGARGARGGARGGHGGYGGGRGSRGGGRGRGCGGPRANVAVAVETPSVTLTGEQAKMWEQWQKSKESENSASTPPDSTATTTVQHFGNFANYAHSGEGEEHWEEDWDWSQA</sequence>
<feature type="region of interest" description="Disordered" evidence="1">
    <location>
        <begin position="118"/>
        <end position="141"/>
    </location>
</feature>
<evidence type="ECO:0000256" key="1">
    <source>
        <dbReference type="SAM" id="MobiDB-lite"/>
    </source>
</evidence>